<reference evidence="1" key="1">
    <citation type="submission" date="2020-11" db="EMBL/GenBank/DDBJ databases">
        <authorList>
            <person name="Tran Van P."/>
        </authorList>
    </citation>
    <scope>NUCLEOTIDE SEQUENCE</scope>
</reference>
<organism evidence="1">
    <name type="scientific">Timema shepardi</name>
    <name type="common">Walking stick</name>
    <dbReference type="NCBI Taxonomy" id="629360"/>
    <lineage>
        <taxon>Eukaryota</taxon>
        <taxon>Metazoa</taxon>
        <taxon>Ecdysozoa</taxon>
        <taxon>Arthropoda</taxon>
        <taxon>Hexapoda</taxon>
        <taxon>Insecta</taxon>
        <taxon>Pterygota</taxon>
        <taxon>Neoptera</taxon>
        <taxon>Polyneoptera</taxon>
        <taxon>Phasmatodea</taxon>
        <taxon>Timematodea</taxon>
        <taxon>Timematoidea</taxon>
        <taxon>Timematidae</taxon>
        <taxon>Timema</taxon>
    </lineage>
</organism>
<evidence type="ECO:0000313" key="1">
    <source>
        <dbReference type="EMBL" id="CAD7264784.1"/>
    </source>
</evidence>
<accession>A0A7R9G2P1</accession>
<protein>
    <submittedName>
        <fullName evidence="1">Uncharacterized protein</fullName>
    </submittedName>
</protein>
<dbReference type="EMBL" id="OC004724">
    <property type="protein sequence ID" value="CAD7264784.1"/>
    <property type="molecule type" value="Genomic_DNA"/>
</dbReference>
<name>A0A7R9G2P1_TIMSH</name>
<dbReference type="AlphaFoldDB" id="A0A7R9G2P1"/>
<sequence length="91" mass="10250">MAPIIGSVCEQRIAKDREDLLMEKRSKIALSSPNRKQGPYTSGVPKFTILHIETLVSRAAKETKKAQCKPTKLGQESEQRMFIGFLPTPHR</sequence>
<proteinExistence type="predicted"/>
<gene>
    <name evidence="1" type="ORF">TSIB3V08_LOCUS8832</name>
</gene>